<dbReference type="Gene3D" id="3.30.40.10">
    <property type="entry name" value="Zinc/RING finger domain, C3HC4 (zinc finger)"/>
    <property type="match status" value="1"/>
</dbReference>
<dbReference type="GO" id="GO:0008270">
    <property type="term" value="F:zinc ion binding"/>
    <property type="evidence" value="ECO:0007669"/>
    <property type="project" value="UniProtKB-KW"/>
</dbReference>
<evidence type="ECO:0000313" key="5">
    <source>
        <dbReference type="Proteomes" id="UP001150569"/>
    </source>
</evidence>
<keyword evidence="1" id="KW-0863">Zinc-finger</keyword>
<dbReference type="InterPro" id="IPR013083">
    <property type="entry name" value="Znf_RING/FYVE/PHD"/>
</dbReference>
<dbReference type="InterPro" id="IPR051826">
    <property type="entry name" value="E3_ubiquitin-ligase_domain"/>
</dbReference>
<sequence>MAQRLLVKPVKSHRAPPLSDNQLAKIPLVIYTEDGAPQFRFCTDPAIRRFRENYDALATSSDEEGDGEDATEQSTGANSGLHDTHQSAILHTEKMTRFAEEEDLSTLTGCIPEQREKSICSVDTMDSQGSGGNRTSSASTLLHGQIVSGIFSQDKSTISIWVENYLLTDRFVSLREPPRLHLTVGGSGTVGSCGLPSTDRASFSHRRSKIRWKRVTRTRIMRDLPAYCSTDLPKCSVCEDPFWTDDILRQLPCQHAFHMSCVDRWLILRMARCPLCKYNVTPSRDAPVLELPTLESGCDSQSGSTLPSLFSAIKRSTVSAFKRGQSSSASQAVTAPTFR</sequence>
<keyword evidence="1" id="KW-0862">Zinc</keyword>
<dbReference type="PROSITE" id="PS50089">
    <property type="entry name" value="ZF_RING_2"/>
    <property type="match status" value="1"/>
</dbReference>
<dbReference type="Pfam" id="PF13639">
    <property type="entry name" value="zf-RING_2"/>
    <property type="match status" value="1"/>
</dbReference>
<organism evidence="4 5">
    <name type="scientific">Tieghemiomyces parasiticus</name>
    <dbReference type="NCBI Taxonomy" id="78921"/>
    <lineage>
        <taxon>Eukaryota</taxon>
        <taxon>Fungi</taxon>
        <taxon>Fungi incertae sedis</taxon>
        <taxon>Zoopagomycota</taxon>
        <taxon>Kickxellomycotina</taxon>
        <taxon>Dimargaritomycetes</taxon>
        <taxon>Dimargaritales</taxon>
        <taxon>Dimargaritaceae</taxon>
        <taxon>Tieghemiomyces</taxon>
    </lineage>
</organism>
<dbReference type="GO" id="GO:0006511">
    <property type="term" value="P:ubiquitin-dependent protein catabolic process"/>
    <property type="evidence" value="ECO:0007669"/>
    <property type="project" value="TreeGrafter"/>
</dbReference>
<dbReference type="PANTHER" id="PTHR22765:SF411">
    <property type="entry name" value="OS02G0248440 PROTEIN"/>
    <property type="match status" value="1"/>
</dbReference>
<gene>
    <name evidence="4" type="ORF">IWQ60_000940</name>
</gene>
<evidence type="ECO:0000259" key="3">
    <source>
        <dbReference type="PROSITE" id="PS50089"/>
    </source>
</evidence>
<dbReference type="PANTHER" id="PTHR22765">
    <property type="entry name" value="RING FINGER AND PROTEASE ASSOCIATED DOMAIN-CONTAINING"/>
    <property type="match status" value="1"/>
</dbReference>
<comment type="caution">
    <text evidence="4">The sequence shown here is derived from an EMBL/GenBank/DDBJ whole genome shotgun (WGS) entry which is preliminary data.</text>
</comment>
<reference evidence="4" key="1">
    <citation type="submission" date="2022-07" db="EMBL/GenBank/DDBJ databases">
        <title>Phylogenomic reconstructions and comparative analyses of Kickxellomycotina fungi.</title>
        <authorList>
            <person name="Reynolds N.K."/>
            <person name="Stajich J.E."/>
            <person name="Barry K."/>
            <person name="Grigoriev I.V."/>
            <person name="Crous P."/>
            <person name="Smith M.E."/>
        </authorList>
    </citation>
    <scope>NUCLEOTIDE SEQUENCE</scope>
    <source>
        <strain evidence="4">RSA 861</strain>
    </source>
</reference>
<dbReference type="GO" id="GO:0061630">
    <property type="term" value="F:ubiquitin protein ligase activity"/>
    <property type="evidence" value="ECO:0007669"/>
    <property type="project" value="TreeGrafter"/>
</dbReference>
<dbReference type="SUPFAM" id="SSF57850">
    <property type="entry name" value="RING/U-box"/>
    <property type="match status" value="1"/>
</dbReference>
<dbReference type="OrthoDB" id="8062037at2759"/>
<evidence type="ECO:0000256" key="1">
    <source>
        <dbReference type="PROSITE-ProRule" id="PRU00175"/>
    </source>
</evidence>
<name>A0A9W8AEY8_9FUNG</name>
<dbReference type="EMBL" id="JANBPT010000026">
    <property type="protein sequence ID" value="KAJ1929721.1"/>
    <property type="molecule type" value="Genomic_DNA"/>
</dbReference>
<dbReference type="AlphaFoldDB" id="A0A9W8AEY8"/>
<evidence type="ECO:0000313" key="4">
    <source>
        <dbReference type="EMBL" id="KAJ1929721.1"/>
    </source>
</evidence>
<proteinExistence type="predicted"/>
<dbReference type="Proteomes" id="UP001150569">
    <property type="component" value="Unassembled WGS sequence"/>
</dbReference>
<keyword evidence="1" id="KW-0479">Metal-binding</keyword>
<accession>A0A9W8AEY8</accession>
<dbReference type="InterPro" id="IPR001841">
    <property type="entry name" value="Znf_RING"/>
</dbReference>
<feature type="domain" description="RING-type" evidence="3">
    <location>
        <begin position="235"/>
        <end position="277"/>
    </location>
</feature>
<keyword evidence="5" id="KW-1185">Reference proteome</keyword>
<feature type="region of interest" description="Disordered" evidence="2">
    <location>
        <begin position="58"/>
        <end position="82"/>
    </location>
</feature>
<dbReference type="SMART" id="SM00184">
    <property type="entry name" value="RING"/>
    <property type="match status" value="1"/>
</dbReference>
<evidence type="ECO:0000256" key="2">
    <source>
        <dbReference type="SAM" id="MobiDB-lite"/>
    </source>
</evidence>
<protein>
    <recommendedName>
        <fullName evidence="3">RING-type domain-containing protein</fullName>
    </recommendedName>
</protein>
<feature type="compositionally biased region" description="Acidic residues" evidence="2">
    <location>
        <begin position="61"/>
        <end position="71"/>
    </location>
</feature>